<dbReference type="InterPro" id="IPR004045">
    <property type="entry name" value="Glutathione_S-Trfase_N"/>
</dbReference>
<comment type="subcellular location">
    <subcellularLocation>
        <location evidence="1">Membrane</location>
        <topology evidence="1">Single-pass membrane protein</topology>
    </subcellularLocation>
</comment>
<dbReference type="OrthoDB" id="1935530at2759"/>
<gene>
    <name evidence="7" type="ORF">HOLleu_32710</name>
</gene>
<comment type="similarity">
    <text evidence="2">Belongs to the chloride channel CLIC family.</text>
</comment>
<evidence type="ECO:0000256" key="5">
    <source>
        <dbReference type="ARBA" id="ARBA00023136"/>
    </source>
</evidence>
<organism evidence="7 8">
    <name type="scientific">Holothuria leucospilota</name>
    <name type="common">Black long sea cucumber</name>
    <name type="synonym">Mertensiothuria leucospilota</name>
    <dbReference type="NCBI Taxonomy" id="206669"/>
    <lineage>
        <taxon>Eukaryota</taxon>
        <taxon>Metazoa</taxon>
        <taxon>Echinodermata</taxon>
        <taxon>Eleutherozoa</taxon>
        <taxon>Echinozoa</taxon>
        <taxon>Holothuroidea</taxon>
        <taxon>Aspidochirotacea</taxon>
        <taxon>Aspidochirotida</taxon>
        <taxon>Holothuriidae</taxon>
        <taxon>Holothuria</taxon>
    </lineage>
</organism>
<evidence type="ECO:0000259" key="6">
    <source>
        <dbReference type="PROSITE" id="PS50404"/>
    </source>
</evidence>
<evidence type="ECO:0000313" key="7">
    <source>
        <dbReference type="EMBL" id="KAJ8027542.1"/>
    </source>
</evidence>
<feature type="domain" description="GST N-terminal" evidence="6">
    <location>
        <begin position="18"/>
        <end position="96"/>
    </location>
</feature>
<keyword evidence="8" id="KW-1185">Reference proteome</keyword>
<name>A0A9Q1BJ45_HOLLE</name>
<dbReference type="GO" id="GO:0005254">
    <property type="term" value="F:chloride channel activity"/>
    <property type="evidence" value="ECO:0007669"/>
    <property type="project" value="TreeGrafter"/>
</dbReference>
<evidence type="ECO:0000313" key="8">
    <source>
        <dbReference type="Proteomes" id="UP001152320"/>
    </source>
</evidence>
<dbReference type="PROSITE" id="PS50404">
    <property type="entry name" value="GST_NTER"/>
    <property type="match status" value="1"/>
</dbReference>
<evidence type="ECO:0000256" key="3">
    <source>
        <dbReference type="ARBA" id="ARBA00022692"/>
    </source>
</evidence>
<dbReference type="Gene3D" id="1.20.1050.10">
    <property type="match status" value="1"/>
</dbReference>
<dbReference type="InterPro" id="IPR036282">
    <property type="entry name" value="Glutathione-S-Trfase_C_sf"/>
</dbReference>
<dbReference type="InterPro" id="IPR053823">
    <property type="entry name" value="CLIC_N"/>
</dbReference>
<comment type="caution">
    <text evidence="7">The sequence shown here is derived from an EMBL/GenBank/DDBJ whole genome shotgun (WGS) entry which is preliminary data.</text>
</comment>
<dbReference type="GO" id="GO:0016020">
    <property type="term" value="C:membrane"/>
    <property type="evidence" value="ECO:0007669"/>
    <property type="project" value="UniProtKB-SubCell"/>
</dbReference>
<dbReference type="Proteomes" id="UP001152320">
    <property type="component" value="Chromosome 16"/>
</dbReference>
<dbReference type="SUPFAM" id="SSF52833">
    <property type="entry name" value="Thioredoxin-like"/>
    <property type="match status" value="1"/>
</dbReference>
<sequence>MDNHSSEDGSKMITLFIKGGVAHTVGDCPLCQRVYMVLKLKDLNFRVMAVNTNAPPTEYKEIAGTKKPPILVDGEIIHNDVAQIVEYLDASYNQVPLQPKDKNSHSVGLDLFLALSKYLKNKDPSKDDRLKQILLKKLQDINDALEIHGGPFLDGEKMTLPDCNLLPKLYHTAVCGKVIKEKAFEIPHNLENIHRYLDAFKASDVFDETKVEEEEIEYGWRKHRML</sequence>
<accession>A0A9Q1BJ45</accession>
<dbReference type="Pfam" id="PF22441">
    <property type="entry name" value="CLIC-like_N"/>
    <property type="match status" value="1"/>
</dbReference>
<evidence type="ECO:0000256" key="4">
    <source>
        <dbReference type="ARBA" id="ARBA00022989"/>
    </source>
</evidence>
<proteinExistence type="inferred from homology"/>
<dbReference type="AlphaFoldDB" id="A0A9Q1BJ45"/>
<evidence type="ECO:0000256" key="1">
    <source>
        <dbReference type="ARBA" id="ARBA00004167"/>
    </source>
</evidence>
<protein>
    <submittedName>
        <fullName evidence="7">Chloride intracellular channel protein 4</fullName>
    </submittedName>
</protein>
<keyword evidence="5" id="KW-0472">Membrane</keyword>
<dbReference type="GO" id="GO:0005737">
    <property type="term" value="C:cytoplasm"/>
    <property type="evidence" value="ECO:0007669"/>
    <property type="project" value="TreeGrafter"/>
</dbReference>
<keyword evidence="3" id="KW-0812">Transmembrane</keyword>
<keyword evidence="4" id="KW-1133">Transmembrane helix</keyword>
<dbReference type="InterPro" id="IPR036249">
    <property type="entry name" value="Thioredoxin-like_sf"/>
</dbReference>
<dbReference type="SUPFAM" id="SSF47616">
    <property type="entry name" value="GST C-terminal domain-like"/>
    <property type="match status" value="1"/>
</dbReference>
<reference evidence="7" key="1">
    <citation type="submission" date="2021-10" db="EMBL/GenBank/DDBJ databases">
        <title>Tropical sea cucumber genome reveals ecological adaptation and Cuvierian tubules defense mechanism.</title>
        <authorList>
            <person name="Chen T."/>
        </authorList>
    </citation>
    <scope>NUCLEOTIDE SEQUENCE</scope>
    <source>
        <strain evidence="7">Nanhai2018</strain>
        <tissue evidence="7">Muscle</tissue>
    </source>
</reference>
<dbReference type="Gene3D" id="3.40.30.10">
    <property type="entry name" value="Glutaredoxin"/>
    <property type="match status" value="1"/>
</dbReference>
<dbReference type="EMBL" id="JAIZAY010000016">
    <property type="protein sequence ID" value="KAJ8027542.1"/>
    <property type="molecule type" value="Genomic_DNA"/>
</dbReference>
<dbReference type="PANTHER" id="PTHR43920">
    <property type="entry name" value="CHLORIDE INTRACELLULAR CHANNEL, ISOFORM A"/>
    <property type="match status" value="1"/>
</dbReference>
<evidence type="ECO:0000256" key="2">
    <source>
        <dbReference type="ARBA" id="ARBA00007655"/>
    </source>
</evidence>
<dbReference type="PANTHER" id="PTHR43920:SF5">
    <property type="entry name" value="CHLORIDE INTRACELLULAR CHANNEL CLIC"/>
    <property type="match status" value="1"/>
</dbReference>